<gene>
    <name evidence="1" type="ORF">AC578_5861</name>
</gene>
<dbReference type="OrthoDB" id="432412at2759"/>
<dbReference type="Proteomes" id="UP000070133">
    <property type="component" value="Unassembled WGS sequence"/>
</dbReference>
<keyword evidence="2" id="KW-1185">Reference proteome</keyword>
<comment type="caution">
    <text evidence="1">The sequence shown here is derived from an EMBL/GenBank/DDBJ whole genome shotgun (WGS) entry which is preliminary data.</text>
</comment>
<organism evidence="1 2">
    <name type="scientific">Pseudocercospora eumusae</name>
    <dbReference type="NCBI Taxonomy" id="321146"/>
    <lineage>
        <taxon>Eukaryota</taxon>
        <taxon>Fungi</taxon>
        <taxon>Dikarya</taxon>
        <taxon>Ascomycota</taxon>
        <taxon>Pezizomycotina</taxon>
        <taxon>Dothideomycetes</taxon>
        <taxon>Dothideomycetidae</taxon>
        <taxon>Mycosphaerellales</taxon>
        <taxon>Mycosphaerellaceae</taxon>
        <taxon>Pseudocercospora</taxon>
    </lineage>
</organism>
<dbReference type="STRING" id="321146.A0A139HD39"/>
<dbReference type="InterPro" id="IPR059181">
    <property type="entry name" value="RWDD2A-B_C"/>
</dbReference>
<evidence type="ECO:0000313" key="1">
    <source>
        <dbReference type="EMBL" id="KXT00332.1"/>
    </source>
</evidence>
<name>A0A139HD39_9PEZI</name>
<reference evidence="1 2" key="1">
    <citation type="submission" date="2015-07" db="EMBL/GenBank/DDBJ databases">
        <title>Comparative genomics of the Sigatoka disease complex on banana suggests a link between parallel evolutionary changes in Pseudocercospora fijiensis and Pseudocercospora eumusae and increased virulence on the banana host.</title>
        <authorList>
            <person name="Chang T.-C."/>
            <person name="Salvucci A."/>
            <person name="Crous P.W."/>
            <person name="Stergiopoulos I."/>
        </authorList>
    </citation>
    <scope>NUCLEOTIDE SEQUENCE [LARGE SCALE GENOMIC DNA]</scope>
    <source>
        <strain evidence="1 2">CBS 114824</strain>
    </source>
</reference>
<dbReference type="EMBL" id="LFZN01000075">
    <property type="protein sequence ID" value="KXT00332.1"/>
    <property type="molecule type" value="Genomic_DNA"/>
</dbReference>
<accession>A0A139HD39</accession>
<proteinExistence type="predicted"/>
<protein>
    <submittedName>
        <fullName evidence="1">Uncharacterized protein</fullName>
    </submittedName>
</protein>
<evidence type="ECO:0000313" key="2">
    <source>
        <dbReference type="Proteomes" id="UP000070133"/>
    </source>
</evidence>
<dbReference type="CDD" id="cd24163">
    <property type="entry name" value="RWDD2_C"/>
    <property type="match status" value="1"/>
</dbReference>
<dbReference type="AlphaFoldDB" id="A0A139HD39"/>
<sequence length="132" mass="14691">MSTAGRSWNALIRTHHITSRKKVSKLRQAAANDNVYALLRSGGAPGIMYVEGLKDGVESWVAAVQRLRYKDFQLVARPAEVVRGPNSKEVALSTGILDEIDSVKGMATRMEDLDVLDWWRKAMGYSGNEDRL</sequence>